<evidence type="ECO:0000256" key="2">
    <source>
        <dbReference type="ARBA" id="ARBA00022840"/>
    </source>
</evidence>
<dbReference type="Gene3D" id="1.10.510.10">
    <property type="entry name" value="Transferase(Phosphotransferase) domain 1"/>
    <property type="match status" value="1"/>
</dbReference>
<dbReference type="SUPFAM" id="SSF56112">
    <property type="entry name" value="Protein kinase-like (PK-like)"/>
    <property type="match status" value="1"/>
</dbReference>
<dbReference type="GO" id="GO:0004672">
    <property type="term" value="F:protein kinase activity"/>
    <property type="evidence" value="ECO:0007669"/>
    <property type="project" value="InterPro"/>
</dbReference>
<evidence type="ECO:0000313" key="5">
    <source>
        <dbReference type="EMBL" id="CAD8816151.1"/>
    </source>
</evidence>
<proteinExistence type="predicted"/>
<dbReference type="PROSITE" id="PS50011">
    <property type="entry name" value="PROTEIN_KINASE_DOM"/>
    <property type="match status" value="1"/>
</dbReference>
<gene>
    <name evidence="5" type="ORF">TOLI1172_LOCUS539</name>
</gene>
<feature type="coiled-coil region" evidence="3">
    <location>
        <begin position="170"/>
        <end position="197"/>
    </location>
</feature>
<dbReference type="PROSITE" id="PS00108">
    <property type="entry name" value="PROTEIN_KINASE_ST"/>
    <property type="match status" value="1"/>
</dbReference>
<dbReference type="AlphaFoldDB" id="A0A7S1EPT8"/>
<accession>A0A7S1EPT8</accession>
<dbReference type="InterPro" id="IPR011009">
    <property type="entry name" value="Kinase-like_dom_sf"/>
</dbReference>
<dbReference type="PANTHER" id="PTHR44329:SF298">
    <property type="entry name" value="MIXED LINEAGE KINASE DOMAIN-LIKE PROTEIN"/>
    <property type="match status" value="1"/>
</dbReference>
<dbReference type="GO" id="GO:0005524">
    <property type="term" value="F:ATP binding"/>
    <property type="evidence" value="ECO:0007669"/>
    <property type="project" value="UniProtKB-KW"/>
</dbReference>
<dbReference type="PANTHER" id="PTHR44329">
    <property type="entry name" value="SERINE/THREONINE-PROTEIN KINASE TNNI3K-RELATED"/>
    <property type="match status" value="1"/>
</dbReference>
<dbReference type="GO" id="GO:0097527">
    <property type="term" value="P:necroptotic signaling pathway"/>
    <property type="evidence" value="ECO:0007669"/>
    <property type="project" value="TreeGrafter"/>
</dbReference>
<dbReference type="SMART" id="SM00220">
    <property type="entry name" value="S_TKc"/>
    <property type="match status" value="1"/>
</dbReference>
<dbReference type="InterPro" id="IPR000719">
    <property type="entry name" value="Prot_kinase_dom"/>
</dbReference>
<dbReference type="EMBL" id="HBFP01000730">
    <property type="protein sequence ID" value="CAD8816151.1"/>
    <property type="molecule type" value="Transcribed_RNA"/>
</dbReference>
<dbReference type="InterPro" id="IPR051681">
    <property type="entry name" value="Ser/Thr_Kinases-Pseudokinases"/>
</dbReference>
<evidence type="ECO:0000259" key="4">
    <source>
        <dbReference type="PROSITE" id="PS50011"/>
    </source>
</evidence>
<sequence length="441" mass="50182">MEQDLIQQQHYMENTQHTNHSSLISSVKDSLMRTKSTMKSSSKPQRTRSIRFLDQNSKKVGFIERDALEDTHKSSFASNSSKFLSNSASKLTHFAVSQTFSRSADEFDANLSFSNSASDHEDTNSLLVFNRMKSYSSDHLSRCKHCPTQFVLKEAVAMERCRHPNIAQFYGIVLRENHELEAEIHELDERKKSIQKQVCFVMEYAKVGTLKDLMDCEDLSSLDWNGRRELLLQIACGMEYLHSDVRSIFHRDLKPENVLICAGNIAKITDFGLAETYTNSMKAYAQHDKLIGTAVYLAPELAYYDNDADASVVVTQKWSPEAAEVYAFGVMAWMICHRNTGVCEYLDMNNNSGAIDVFDNQENDELDRYLSRAVKLLLGKGGNGTASHRFAQVMCFKNLEGFQLRCSREVPEDLQELVRICTAENPNSRPDFTSLVFMLQQ</sequence>
<keyword evidence="3" id="KW-0175">Coiled coil</keyword>
<dbReference type="Pfam" id="PF00069">
    <property type="entry name" value="Pkinase"/>
    <property type="match status" value="1"/>
</dbReference>
<keyword evidence="1" id="KW-0547">Nucleotide-binding</keyword>
<reference evidence="5" key="1">
    <citation type="submission" date="2021-01" db="EMBL/GenBank/DDBJ databases">
        <authorList>
            <person name="Corre E."/>
            <person name="Pelletier E."/>
            <person name="Niang G."/>
            <person name="Scheremetjew M."/>
            <person name="Finn R."/>
            <person name="Kale V."/>
            <person name="Holt S."/>
            <person name="Cochrane G."/>
            <person name="Meng A."/>
            <person name="Brown T."/>
            <person name="Cohen L."/>
        </authorList>
    </citation>
    <scope>NUCLEOTIDE SEQUENCE</scope>
    <source>
        <strain evidence="5">CCMP3278</strain>
    </source>
</reference>
<name>A0A7S1EPT8_9RHOD</name>
<evidence type="ECO:0000256" key="1">
    <source>
        <dbReference type="ARBA" id="ARBA00022741"/>
    </source>
</evidence>
<dbReference type="InterPro" id="IPR008271">
    <property type="entry name" value="Ser/Thr_kinase_AS"/>
</dbReference>
<protein>
    <recommendedName>
        <fullName evidence="4">Protein kinase domain-containing protein</fullName>
    </recommendedName>
</protein>
<keyword evidence="2" id="KW-0067">ATP-binding</keyword>
<feature type="domain" description="Protein kinase" evidence="4">
    <location>
        <begin position="100"/>
        <end position="441"/>
    </location>
</feature>
<evidence type="ECO:0000256" key="3">
    <source>
        <dbReference type="SAM" id="Coils"/>
    </source>
</evidence>
<organism evidence="5">
    <name type="scientific">Timspurckia oligopyrenoides</name>
    <dbReference type="NCBI Taxonomy" id="708627"/>
    <lineage>
        <taxon>Eukaryota</taxon>
        <taxon>Rhodophyta</taxon>
        <taxon>Bangiophyceae</taxon>
        <taxon>Porphyridiales</taxon>
        <taxon>Porphyridiaceae</taxon>
        <taxon>Timspurckia</taxon>
    </lineage>
</organism>